<dbReference type="InterPro" id="IPR002104">
    <property type="entry name" value="Integrase_catalytic"/>
</dbReference>
<dbReference type="GO" id="GO:0015074">
    <property type="term" value="P:DNA integration"/>
    <property type="evidence" value="ECO:0007669"/>
    <property type="project" value="UniProtKB-KW"/>
</dbReference>
<protein>
    <submittedName>
        <fullName evidence="7">Tyrosine-type recombinase/integrase</fullName>
    </submittedName>
</protein>
<feature type="domain" description="Tyr recombinase" evidence="5">
    <location>
        <begin position="126"/>
        <end position="332"/>
    </location>
</feature>
<name>A0A845EZC7_9BACL</name>
<evidence type="ECO:0000259" key="6">
    <source>
        <dbReference type="PROSITE" id="PS51900"/>
    </source>
</evidence>
<dbReference type="SUPFAM" id="SSF56349">
    <property type="entry name" value="DNA breaking-rejoining enzymes"/>
    <property type="match status" value="1"/>
</dbReference>
<dbReference type="InterPro" id="IPR050090">
    <property type="entry name" value="Tyrosine_recombinase_XerCD"/>
</dbReference>
<evidence type="ECO:0000313" key="7">
    <source>
        <dbReference type="EMBL" id="MYL63845.1"/>
    </source>
</evidence>
<dbReference type="InterPro" id="IPR044068">
    <property type="entry name" value="CB"/>
</dbReference>
<sequence length="332" mass="39868">MRGDHRMELFNQPLPDFLEAYLQSLERKGRKASTLRRYRYDLVDFTVWHRTLHRKVDFENFRNLTTEQLQEYIRYLHLERHYSERTLKRIMTVLNQVYRYYMSLNRTKTNPMKEVVLPTNEDAGYIETDFLKEEEAQKLLETIVSLEDLTDNQLRAREFLIDRNLIIARLFLNYGLTLQELSALSMKDLSFEQNELIVTSASGKRTVHLNPEHKKILFDYYHTIPAPVRPRLHSDDPLFVSFDFQRQTYRWSYEVDRPKRLTEIAIQKMIRLEVQRAGLRKGVSAQHMRRTCVIKAIENDLSIDQLRMQFGLKADLTLKRYFDYMEKQQISS</sequence>
<dbReference type="EMBL" id="WMEY01000003">
    <property type="protein sequence ID" value="MYL63845.1"/>
    <property type="molecule type" value="Genomic_DNA"/>
</dbReference>
<dbReference type="AlphaFoldDB" id="A0A845EZC7"/>
<evidence type="ECO:0000256" key="3">
    <source>
        <dbReference type="ARBA" id="ARBA00023172"/>
    </source>
</evidence>
<evidence type="ECO:0000313" key="8">
    <source>
        <dbReference type="Proteomes" id="UP000447833"/>
    </source>
</evidence>
<evidence type="ECO:0000256" key="4">
    <source>
        <dbReference type="PROSITE-ProRule" id="PRU01248"/>
    </source>
</evidence>
<dbReference type="PROSITE" id="PS51898">
    <property type="entry name" value="TYR_RECOMBINASE"/>
    <property type="match status" value="1"/>
</dbReference>
<comment type="caution">
    <text evidence="7">The sequence shown here is derived from an EMBL/GenBank/DDBJ whole genome shotgun (WGS) entry which is preliminary data.</text>
</comment>
<evidence type="ECO:0000259" key="5">
    <source>
        <dbReference type="PROSITE" id="PS51898"/>
    </source>
</evidence>
<dbReference type="CDD" id="cd00397">
    <property type="entry name" value="DNA_BRE_C"/>
    <property type="match status" value="1"/>
</dbReference>
<evidence type="ECO:0000256" key="2">
    <source>
        <dbReference type="ARBA" id="ARBA00023125"/>
    </source>
</evidence>
<keyword evidence="3" id="KW-0233">DNA recombination</keyword>
<dbReference type="Pfam" id="PF00589">
    <property type="entry name" value="Phage_integrase"/>
    <property type="match status" value="1"/>
</dbReference>
<accession>A0A845EZC7</accession>
<feature type="domain" description="Core-binding (CB)" evidence="6">
    <location>
        <begin position="12"/>
        <end position="102"/>
    </location>
</feature>
<dbReference type="InterPro" id="IPR004107">
    <property type="entry name" value="Integrase_SAM-like_N"/>
</dbReference>
<dbReference type="Gene3D" id="1.10.443.10">
    <property type="entry name" value="Intergrase catalytic core"/>
    <property type="match status" value="1"/>
</dbReference>
<evidence type="ECO:0000256" key="1">
    <source>
        <dbReference type="ARBA" id="ARBA00022908"/>
    </source>
</evidence>
<dbReference type="GO" id="GO:0006310">
    <property type="term" value="P:DNA recombination"/>
    <property type="evidence" value="ECO:0007669"/>
    <property type="project" value="UniProtKB-KW"/>
</dbReference>
<gene>
    <name evidence="7" type="ORF">GLW07_10805</name>
</gene>
<reference evidence="7 8" key="1">
    <citation type="submission" date="2019-11" db="EMBL/GenBank/DDBJ databases">
        <title>Genome sequences of 17 halophilic strains isolated from different environments.</title>
        <authorList>
            <person name="Furrow R.E."/>
        </authorList>
    </citation>
    <scope>NUCLEOTIDE SEQUENCE [LARGE SCALE GENOMIC DNA]</scope>
    <source>
        <strain evidence="7 8">22506_14_FS</strain>
    </source>
</reference>
<keyword evidence="2 4" id="KW-0238">DNA-binding</keyword>
<proteinExistence type="predicted"/>
<dbReference type="Pfam" id="PF02899">
    <property type="entry name" value="Phage_int_SAM_1"/>
    <property type="match status" value="1"/>
</dbReference>
<dbReference type="PANTHER" id="PTHR30349:SF86">
    <property type="entry name" value="INTEGRASE_RECOMBINASE AQ_AA09-RELATED"/>
    <property type="match status" value="1"/>
</dbReference>
<dbReference type="InterPro" id="IPR010998">
    <property type="entry name" value="Integrase_recombinase_N"/>
</dbReference>
<dbReference type="Proteomes" id="UP000447833">
    <property type="component" value="Unassembled WGS sequence"/>
</dbReference>
<organism evidence="7 8">
    <name type="scientific">Guptibacillus hwajinpoensis</name>
    <dbReference type="NCBI Taxonomy" id="208199"/>
    <lineage>
        <taxon>Bacteria</taxon>
        <taxon>Bacillati</taxon>
        <taxon>Bacillota</taxon>
        <taxon>Bacilli</taxon>
        <taxon>Bacillales</taxon>
        <taxon>Guptibacillaceae</taxon>
        <taxon>Guptibacillus</taxon>
    </lineage>
</organism>
<dbReference type="InterPro" id="IPR011010">
    <property type="entry name" value="DNA_brk_join_enz"/>
</dbReference>
<keyword evidence="1" id="KW-0229">DNA integration</keyword>
<dbReference type="GO" id="GO:0003677">
    <property type="term" value="F:DNA binding"/>
    <property type="evidence" value="ECO:0007669"/>
    <property type="project" value="UniProtKB-UniRule"/>
</dbReference>
<dbReference type="InterPro" id="IPR013762">
    <property type="entry name" value="Integrase-like_cat_sf"/>
</dbReference>
<dbReference type="Gene3D" id="1.10.150.130">
    <property type="match status" value="1"/>
</dbReference>
<dbReference type="PROSITE" id="PS51900">
    <property type="entry name" value="CB"/>
    <property type="match status" value="1"/>
</dbReference>
<dbReference type="PANTHER" id="PTHR30349">
    <property type="entry name" value="PHAGE INTEGRASE-RELATED"/>
    <property type="match status" value="1"/>
</dbReference>